<feature type="compositionally biased region" description="Low complexity" evidence="1">
    <location>
        <begin position="1"/>
        <end position="22"/>
    </location>
</feature>
<keyword evidence="3" id="KW-1185">Reference proteome</keyword>
<accession>A0A4Y9Z467</accession>
<dbReference type="AlphaFoldDB" id="A0A4Y9Z467"/>
<organism evidence="2 3">
    <name type="scientific">Dentipellis fragilis</name>
    <dbReference type="NCBI Taxonomy" id="205917"/>
    <lineage>
        <taxon>Eukaryota</taxon>
        <taxon>Fungi</taxon>
        <taxon>Dikarya</taxon>
        <taxon>Basidiomycota</taxon>
        <taxon>Agaricomycotina</taxon>
        <taxon>Agaricomycetes</taxon>
        <taxon>Russulales</taxon>
        <taxon>Hericiaceae</taxon>
        <taxon>Dentipellis</taxon>
    </lineage>
</organism>
<dbReference type="Proteomes" id="UP000298327">
    <property type="component" value="Unassembled WGS sequence"/>
</dbReference>
<reference evidence="2 3" key="1">
    <citation type="submission" date="2019-02" db="EMBL/GenBank/DDBJ databases">
        <title>Genome sequencing of the rare red list fungi Dentipellis fragilis.</title>
        <authorList>
            <person name="Buettner E."/>
            <person name="Kellner H."/>
        </authorList>
    </citation>
    <scope>NUCLEOTIDE SEQUENCE [LARGE SCALE GENOMIC DNA]</scope>
    <source>
        <strain evidence="2 3">DSM 105465</strain>
    </source>
</reference>
<feature type="compositionally biased region" description="Pro residues" evidence="1">
    <location>
        <begin position="85"/>
        <end position="98"/>
    </location>
</feature>
<evidence type="ECO:0000313" key="3">
    <source>
        <dbReference type="Proteomes" id="UP000298327"/>
    </source>
</evidence>
<feature type="region of interest" description="Disordered" evidence="1">
    <location>
        <begin position="1"/>
        <end position="98"/>
    </location>
</feature>
<feature type="compositionally biased region" description="Pro residues" evidence="1">
    <location>
        <begin position="23"/>
        <end position="32"/>
    </location>
</feature>
<proteinExistence type="predicted"/>
<protein>
    <submittedName>
        <fullName evidence="2">Uncharacterized protein</fullName>
    </submittedName>
</protein>
<dbReference type="EMBL" id="SEOQ01000139">
    <property type="protein sequence ID" value="TFY69334.1"/>
    <property type="molecule type" value="Genomic_DNA"/>
</dbReference>
<comment type="caution">
    <text evidence="2">The sequence shown here is derived from an EMBL/GenBank/DDBJ whole genome shotgun (WGS) entry which is preliminary data.</text>
</comment>
<evidence type="ECO:0000256" key="1">
    <source>
        <dbReference type="SAM" id="MobiDB-lite"/>
    </source>
</evidence>
<name>A0A4Y9Z467_9AGAM</name>
<evidence type="ECO:0000313" key="2">
    <source>
        <dbReference type="EMBL" id="TFY69334.1"/>
    </source>
</evidence>
<gene>
    <name evidence="2" type="ORF">EVG20_g3196</name>
</gene>
<sequence length="98" mass="10587">MASHLSAPSYATQSQSQTQAVPVPAPARPYTPPAQRTRGPPQPLTPEEQSALMRHLSPSPPLSVSPHFYSWGPPPQRPQVLASPSPAPAHPRWPPAYE</sequence>